<evidence type="ECO:0000256" key="2">
    <source>
        <dbReference type="ARBA" id="ARBA00022475"/>
    </source>
</evidence>
<dbReference type="Pfam" id="PF07983">
    <property type="entry name" value="X8"/>
    <property type="match status" value="1"/>
</dbReference>
<dbReference type="GO" id="GO:0009506">
    <property type="term" value="C:plasmodesma"/>
    <property type="evidence" value="ECO:0007669"/>
    <property type="project" value="UniProtKB-ARBA"/>
</dbReference>
<sequence>MLLVTLLLLTVLLREDLAQGATWCICKSGTNQTALQLALDYACGPGVADCAPIQSSGLCYLPNTLQAHASYAFNSYYQRSNAAPGACDFGGAAIVTVTDPSTFTLSLSLNFFPAFGVYYGRAPS</sequence>
<proteinExistence type="predicted"/>
<keyword evidence="3" id="KW-0336">GPI-anchor</keyword>
<comment type="caution">
    <text evidence="10">The sequence shown here is derived from an EMBL/GenBank/DDBJ whole genome shotgun (WGS) entry which is preliminary data.</text>
</comment>
<name>A0A833QKC4_9POAL</name>
<dbReference type="SMART" id="SM00768">
    <property type="entry name" value="X8"/>
    <property type="match status" value="1"/>
</dbReference>
<evidence type="ECO:0000313" key="11">
    <source>
        <dbReference type="Proteomes" id="UP000623129"/>
    </source>
</evidence>
<feature type="chain" id="PRO_5032539785" evidence="8">
    <location>
        <begin position="21"/>
        <end position="124"/>
    </location>
</feature>
<dbReference type="AlphaFoldDB" id="A0A833QKC4"/>
<evidence type="ECO:0000256" key="5">
    <source>
        <dbReference type="ARBA" id="ARBA00023136"/>
    </source>
</evidence>
<keyword evidence="4 8" id="KW-0732">Signal</keyword>
<dbReference type="FunFam" id="1.20.58.1040:FF:000001">
    <property type="entry name" value="Glucan endo-1,3-beta-glucosidase 4"/>
    <property type="match status" value="1"/>
</dbReference>
<evidence type="ECO:0000259" key="9">
    <source>
        <dbReference type="SMART" id="SM00768"/>
    </source>
</evidence>
<comment type="subcellular location">
    <subcellularLocation>
        <location evidence="1">Cell membrane</location>
        <topology evidence="1">Lipid-anchor</topology>
        <topology evidence="1">GPI-anchor</topology>
    </subcellularLocation>
</comment>
<keyword evidence="7" id="KW-0325">Glycoprotein</keyword>
<accession>A0A833QKC4</accession>
<protein>
    <submittedName>
        <fullName evidence="10">PLASMODESMATA CALLOSE-BINDING PROTEIN 3-like protein</fullName>
    </submittedName>
</protein>
<evidence type="ECO:0000313" key="10">
    <source>
        <dbReference type="EMBL" id="KAF3323686.1"/>
    </source>
</evidence>
<dbReference type="GO" id="GO:0098552">
    <property type="term" value="C:side of membrane"/>
    <property type="evidence" value="ECO:0007669"/>
    <property type="project" value="UniProtKB-KW"/>
</dbReference>
<keyword evidence="2" id="KW-1003">Cell membrane</keyword>
<feature type="signal peptide" evidence="8">
    <location>
        <begin position="1"/>
        <end position="20"/>
    </location>
</feature>
<dbReference type="PANTHER" id="PTHR31044:SF47">
    <property type="entry name" value="CARBOHYDRATE-BINDING X8 DOMAIN SUPERFAMILY PROTEIN"/>
    <property type="match status" value="1"/>
</dbReference>
<keyword evidence="3" id="KW-0449">Lipoprotein</keyword>
<evidence type="ECO:0000256" key="1">
    <source>
        <dbReference type="ARBA" id="ARBA00004609"/>
    </source>
</evidence>
<reference evidence="10" key="1">
    <citation type="submission" date="2020-01" db="EMBL/GenBank/DDBJ databases">
        <title>Genome sequence of Kobresia littledalei, the first chromosome-level genome in the family Cyperaceae.</title>
        <authorList>
            <person name="Qu G."/>
        </authorList>
    </citation>
    <scope>NUCLEOTIDE SEQUENCE</scope>
    <source>
        <strain evidence="10">C.B.Clarke</strain>
        <tissue evidence="10">Leaf</tissue>
    </source>
</reference>
<evidence type="ECO:0000256" key="6">
    <source>
        <dbReference type="ARBA" id="ARBA00023157"/>
    </source>
</evidence>
<dbReference type="InterPro" id="IPR012946">
    <property type="entry name" value="X8"/>
</dbReference>
<feature type="domain" description="X8" evidence="9">
    <location>
        <begin position="22"/>
        <end position="112"/>
    </location>
</feature>
<keyword evidence="6" id="KW-1015">Disulfide bond</keyword>
<evidence type="ECO:0000256" key="7">
    <source>
        <dbReference type="ARBA" id="ARBA00023180"/>
    </source>
</evidence>
<evidence type="ECO:0000256" key="4">
    <source>
        <dbReference type="ARBA" id="ARBA00022729"/>
    </source>
</evidence>
<keyword evidence="11" id="KW-1185">Reference proteome</keyword>
<gene>
    <name evidence="10" type="ORF">FCM35_KLT12417</name>
</gene>
<dbReference type="EMBL" id="SWLB01000023">
    <property type="protein sequence ID" value="KAF3323686.1"/>
    <property type="molecule type" value="Genomic_DNA"/>
</dbReference>
<keyword evidence="5" id="KW-0472">Membrane</keyword>
<dbReference type="Proteomes" id="UP000623129">
    <property type="component" value="Unassembled WGS sequence"/>
</dbReference>
<dbReference type="PANTHER" id="PTHR31044">
    <property type="entry name" value="BETA-1,3 GLUCANASE"/>
    <property type="match status" value="1"/>
</dbReference>
<dbReference type="Gene3D" id="1.20.58.1040">
    <property type="match status" value="1"/>
</dbReference>
<evidence type="ECO:0000256" key="8">
    <source>
        <dbReference type="SAM" id="SignalP"/>
    </source>
</evidence>
<dbReference type="InterPro" id="IPR044788">
    <property type="entry name" value="X8_dom_prot"/>
</dbReference>
<dbReference type="OrthoDB" id="417697at2759"/>
<evidence type="ECO:0000256" key="3">
    <source>
        <dbReference type="ARBA" id="ARBA00022622"/>
    </source>
</evidence>
<organism evidence="10 11">
    <name type="scientific">Carex littledalei</name>
    <dbReference type="NCBI Taxonomy" id="544730"/>
    <lineage>
        <taxon>Eukaryota</taxon>
        <taxon>Viridiplantae</taxon>
        <taxon>Streptophyta</taxon>
        <taxon>Embryophyta</taxon>
        <taxon>Tracheophyta</taxon>
        <taxon>Spermatophyta</taxon>
        <taxon>Magnoliopsida</taxon>
        <taxon>Liliopsida</taxon>
        <taxon>Poales</taxon>
        <taxon>Cyperaceae</taxon>
        <taxon>Cyperoideae</taxon>
        <taxon>Cariceae</taxon>
        <taxon>Carex</taxon>
        <taxon>Carex subgen. Euthyceras</taxon>
    </lineage>
</organism>
<dbReference type="GO" id="GO:0005886">
    <property type="term" value="C:plasma membrane"/>
    <property type="evidence" value="ECO:0007669"/>
    <property type="project" value="UniProtKB-SubCell"/>
</dbReference>